<keyword evidence="11 16" id="KW-0408">Iron</keyword>
<feature type="binding site" evidence="16 17">
    <location>
        <position position="200"/>
    </location>
    <ligand>
        <name>[2Fe-2S] cluster</name>
        <dbReference type="ChEBI" id="CHEBI:190135"/>
    </ligand>
</feature>
<comment type="catalytic activity">
    <reaction evidence="13 16">
        <text>(4R,5S)-dethiobiotin + (sulfur carrier)-SH + 2 reduced [2Fe-2S]-[ferredoxin] + 2 S-adenosyl-L-methionine = (sulfur carrier)-H + biotin + 2 5'-deoxyadenosine + 2 L-methionine + 2 oxidized [2Fe-2S]-[ferredoxin]</text>
        <dbReference type="Rhea" id="RHEA:22060"/>
        <dbReference type="Rhea" id="RHEA-COMP:10000"/>
        <dbReference type="Rhea" id="RHEA-COMP:10001"/>
        <dbReference type="Rhea" id="RHEA-COMP:14737"/>
        <dbReference type="Rhea" id="RHEA-COMP:14739"/>
        <dbReference type="ChEBI" id="CHEBI:17319"/>
        <dbReference type="ChEBI" id="CHEBI:29917"/>
        <dbReference type="ChEBI" id="CHEBI:33737"/>
        <dbReference type="ChEBI" id="CHEBI:33738"/>
        <dbReference type="ChEBI" id="CHEBI:57586"/>
        <dbReference type="ChEBI" id="CHEBI:57844"/>
        <dbReference type="ChEBI" id="CHEBI:59789"/>
        <dbReference type="ChEBI" id="CHEBI:64428"/>
        <dbReference type="ChEBI" id="CHEBI:149473"/>
        <dbReference type="EC" id="2.8.1.6"/>
    </reaction>
</comment>
<dbReference type="AlphaFoldDB" id="W7LH87"/>
<evidence type="ECO:0000256" key="11">
    <source>
        <dbReference type="ARBA" id="ARBA00023004"/>
    </source>
</evidence>
<evidence type="ECO:0000256" key="15">
    <source>
        <dbReference type="ARBA" id="ARBA00070199"/>
    </source>
</evidence>
<dbReference type="FunFam" id="3.20.20.70:FF:000026">
    <property type="entry name" value="Biotin synthase"/>
    <property type="match status" value="1"/>
</dbReference>
<keyword evidence="10 16" id="KW-0093">Biotin biosynthesis</keyword>
<comment type="cofactor">
    <cofactor evidence="16">
        <name>[2Fe-2S] cluster</name>
        <dbReference type="ChEBI" id="CHEBI:190135"/>
    </cofactor>
    <text evidence="16">Binds 1 [2Fe-2S] cluster. The cluster is coordinated with 3 cysteines and 1 arginine.</text>
</comment>
<evidence type="ECO:0000313" key="19">
    <source>
        <dbReference type="EMBL" id="EWG11434.1"/>
    </source>
</evidence>
<evidence type="ECO:0000256" key="1">
    <source>
        <dbReference type="ARBA" id="ARBA00004942"/>
    </source>
</evidence>
<evidence type="ECO:0000256" key="13">
    <source>
        <dbReference type="ARBA" id="ARBA00051157"/>
    </source>
</evidence>
<comment type="similarity">
    <text evidence="2 16">Belongs to the radical SAM superfamily. Biotin synthase family.</text>
</comment>
<dbReference type="InterPro" id="IPR013785">
    <property type="entry name" value="Aldolase_TIM"/>
</dbReference>
<dbReference type="InterPro" id="IPR058240">
    <property type="entry name" value="rSAM_sf"/>
</dbReference>
<proteinExistence type="inferred from homology"/>
<keyword evidence="5 16" id="KW-0004">4Fe-4S</keyword>
<dbReference type="InterPro" id="IPR002684">
    <property type="entry name" value="Biotin_synth/BioAB"/>
</dbReference>
<reference evidence="19 20" key="2">
    <citation type="journal article" date="2016" name="Sci. Rep.">
        <title>A novel serine protease, Sep1, from Bacillus firmus DS-1 has nematicidal activity and degrades multiple intestinal-associated nematode proteins.</title>
        <authorList>
            <person name="Geng C."/>
            <person name="Nie X."/>
            <person name="Tang Z."/>
            <person name="Zhang Y."/>
            <person name="Lin J."/>
            <person name="Sun M."/>
            <person name="Peng D."/>
        </authorList>
    </citation>
    <scope>NUCLEOTIDE SEQUENCE [LARGE SCALE GENOMIC DNA]</scope>
    <source>
        <strain evidence="19 20">DS1</strain>
    </source>
</reference>
<evidence type="ECO:0000256" key="2">
    <source>
        <dbReference type="ARBA" id="ARBA00010765"/>
    </source>
</evidence>
<comment type="caution">
    <text evidence="19">The sequence shown here is derived from an EMBL/GenBank/DDBJ whole genome shotgun (WGS) entry which is preliminary data.</text>
</comment>
<dbReference type="GO" id="GO:0051539">
    <property type="term" value="F:4 iron, 4 sulfur cluster binding"/>
    <property type="evidence" value="ECO:0007669"/>
    <property type="project" value="UniProtKB-KW"/>
</dbReference>
<dbReference type="SFLD" id="SFLDS00029">
    <property type="entry name" value="Radical_SAM"/>
    <property type="match status" value="1"/>
</dbReference>
<dbReference type="Gene3D" id="3.20.20.70">
    <property type="entry name" value="Aldolase class I"/>
    <property type="match status" value="1"/>
</dbReference>
<sequence length="330" mass="36539">MNFQKLAFDVLEGHELTDSEAMSILNCPDDKLLDLLHSAYKIRHHHYGNRVKLNMIINTKSGLCPENCGYCSQSSISTAPIEKYRMMDKDSIIQGAKQAHQLNVGTYCIVASGRGPSNRELNQVVSAVKEIKDNYNMKVCACLGLLKPEQAEQLKEAGVDRYNHNINTSENHHESITTSHTYRDRVNTVQLIKEAGISPCSGVIIGMKETKADVIAMARSLKVLDADSIPVNFLHAIDGTPLEGTDELNPRYCLKVLCLMRFINPSKEIRISGGREVNLRSLQPLGLYPANSIFVGDYLTTAGQESTADHQMLKDLGFEIDYAAGEPVLS</sequence>
<comment type="pathway">
    <text evidence="1 16">Cofactor biosynthesis; biotin biosynthesis; biotin from 7,8-diaminononanoate: step 2/2.</text>
</comment>
<protein>
    <recommendedName>
        <fullName evidence="15 16">Biotin synthase</fullName>
        <ecNumber evidence="4 16">2.8.1.6</ecNumber>
    </recommendedName>
</protein>
<keyword evidence="12 16" id="KW-0411">Iron-sulfur</keyword>
<feature type="binding site" evidence="16 17">
    <location>
        <position position="68"/>
    </location>
    <ligand>
        <name>[4Fe-4S] cluster</name>
        <dbReference type="ChEBI" id="CHEBI:49883"/>
        <note>4Fe-4S-S-AdoMet</note>
    </ligand>
</feature>
<dbReference type="GO" id="GO:0009102">
    <property type="term" value="P:biotin biosynthetic process"/>
    <property type="evidence" value="ECO:0007669"/>
    <property type="project" value="UniProtKB-UniRule"/>
</dbReference>
<dbReference type="PANTHER" id="PTHR22976:SF2">
    <property type="entry name" value="BIOTIN SYNTHASE, MITOCHONDRIAL"/>
    <property type="match status" value="1"/>
</dbReference>
<organism evidence="19 20">
    <name type="scientific">Cytobacillus firmus DS1</name>
    <dbReference type="NCBI Taxonomy" id="1307436"/>
    <lineage>
        <taxon>Bacteria</taxon>
        <taxon>Bacillati</taxon>
        <taxon>Bacillota</taxon>
        <taxon>Bacilli</taxon>
        <taxon>Bacillales</taxon>
        <taxon>Bacillaceae</taxon>
        <taxon>Cytobacillus</taxon>
    </lineage>
</organism>
<evidence type="ECO:0000256" key="5">
    <source>
        <dbReference type="ARBA" id="ARBA00022485"/>
    </source>
</evidence>
<dbReference type="OrthoDB" id="9786826at2"/>
<accession>W7LH87</accession>
<dbReference type="GO" id="GO:0004076">
    <property type="term" value="F:biotin synthase activity"/>
    <property type="evidence" value="ECO:0007669"/>
    <property type="project" value="UniProtKB-UniRule"/>
</dbReference>
<feature type="binding site" evidence="16 17">
    <location>
        <position position="270"/>
    </location>
    <ligand>
        <name>[2Fe-2S] cluster</name>
        <dbReference type="ChEBI" id="CHEBI:190135"/>
    </ligand>
</feature>
<comment type="function">
    <text evidence="14 16">Catalyzes the conversion of dethiobiotin (DTB) to biotin by the insertion of a sulfur atom into dethiobiotin via a radical-based mechanism.</text>
</comment>
<dbReference type="NCBIfam" id="TIGR00433">
    <property type="entry name" value="bioB"/>
    <property type="match status" value="1"/>
</dbReference>
<comment type="subunit">
    <text evidence="3 16">Homodimer.</text>
</comment>
<dbReference type="InterPro" id="IPR024177">
    <property type="entry name" value="Biotin_synthase"/>
</dbReference>
<dbReference type="InterPro" id="IPR010722">
    <property type="entry name" value="BATS_dom"/>
</dbReference>
<dbReference type="PROSITE" id="PS51918">
    <property type="entry name" value="RADICAL_SAM"/>
    <property type="match status" value="1"/>
</dbReference>
<dbReference type="RefSeq" id="WP_035329636.1">
    <property type="nucleotide sequence ID" value="NZ_APVL01000006.1"/>
</dbReference>
<evidence type="ECO:0000256" key="4">
    <source>
        <dbReference type="ARBA" id="ARBA00012236"/>
    </source>
</evidence>
<dbReference type="EMBL" id="APVL01000006">
    <property type="protein sequence ID" value="EWG11434.1"/>
    <property type="molecule type" value="Genomic_DNA"/>
</dbReference>
<dbReference type="SFLD" id="SFLDG01060">
    <property type="entry name" value="BATS_domain_containing"/>
    <property type="match status" value="1"/>
</dbReference>
<gene>
    <name evidence="16" type="primary">bioB</name>
    <name evidence="19" type="ORF">PBF_10427</name>
</gene>
<evidence type="ECO:0000313" key="20">
    <source>
        <dbReference type="Proteomes" id="UP000019270"/>
    </source>
</evidence>
<dbReference type="Proteomes" id="UP000019270">
    <property type="component" value="Unassembled WGS sequence"/>
</dbReference>
<dbReference type="CDD" id="cd01335">
    <property type="entry name" value="Radical_SAM"/>
    <property type="match status" value="1"/>
</dbReference>
<name>W7LH87_CYTFI</name>
<keyword evidence="8 16" id="KW-0001">2Fe-2S</keyword>
<dbReference type="PANTHER" id="PTHR22976">
    <property type="entry name" value="BIOTIN SYNTHASE"/>
    <property type="match status" value="1"/>
</dbReference>
<keyword evidence="6 16" id="KW-0808">Transferase</keyword>
<evidence type="ECO:0000256" key="6">
    <source>
        <dbReference type="ARBA" id="ARBA00022679"/>
    </source>
</evidence>
<dbReference type="EC" id="2.8.1.6" evidence="4 16"/>
<keyword evidence="7 16" id="KW-0949">S-adenosyl-L-methionine</keyword>
<evidence type="ECO:0000256" key="12">
    <source>
        <dbReference type="ARBA" id="ARBA00023014"/>
    </source>
</evidence>
<comment type="cofactor">
    <cofactor evidence="16 17">
        <name>[4Fe-4S] cluster</name>
        <dbReference type="ChEBI" id="CHEBI:49883"/>
    </cofactor>
    <text evidence="16 17">Binds 1 [4Fe-4S] cluster. The cluster is coordinated with 3 cysteines and an exchangeable S-adenosyl-L-methionine.</text>
</comment>
<dbReference type="SMART" id="SM00729">
    <property type="entry name" value="Elp3"/>
    <property type="match status" value="1"/>
</dbReference>
<evidence type="ECO:0000256" key="8">
    <source>
        <dbReference type="ARBA" id="ARBA00022714"/>
    </source>
</evidence>
<evidence type="ECO:0000259" key="18">
    <source>
        <dbReference type="PROSITE" id="PS51918"/>
    </source>
</evidence>
<dbReference type="Pfam" id="PF06968">
    <property type="entry name" value="BATS"/>
    <property type="match status" value="1"/>
</dbReference>
<dbReference type="InterPro" id="IPR006638">
    <property type="entry name" value="Elp3/MiaA/NifB-like_rSAM"/>
</dbReference>
<evidence type="ECO:0000256" key="16">
    <source>
        <dbReference type="HAMAP-Rule" id="MF_01694"/>
    </source>
</evidence>
<evidence type="ECO:0000256" key="14">
    <source>
        <dbReference type="ARBA" id="ARBA00057568"/>
    </source>
</evidence>
<reference evidence="20" key="1">
    <citation type="submission" date="2013-03" db="EMBL/GenBank/DDBJ databases">
        <title>Draft genome sequence of Bacillus firmus DS1.</title>
        <authorList>
            <person name="Peng D."/>
            <person name="Zhu L."/>
            <person name="Sun M."/>
        </authorList>
    </citation>
    <scope>NUCLEOTIDE SEQUENCE [LARGE SCALE GENOMIC DNA]</scope>
    <source>
        <strain evidence="20">DS1</strain>
    </source>
</reference>
<dbReference type="Pfam" id="PF04055">
    <property type="entry name" value="Radical_SAM"/>
    <property type="match status" value="1"/>
</dbReference>
<evidence type="ECO:0000256" key="3">
    <source>
        <dbReference type="ARBA" id="ARBA00011738"/>
    </source>
</evidence>
<dbReference type="InterPro" id="IPR007197">
    <property type="entry name" value="rSAM"/>
</dbReference>
<dbReference type="GO" id="GO:0005506">
    <property type="term" value="F:iron ion binding"/>
    <property type="evidence" value="ECO:0007669"/>
    <property type="project" value="UniProtKB-UniRule"/>
</dbReference>
<dbReference type="PIRSF" id="PIRSF001619">
    <property type="entry name" value="Biotin_synth"/>
    <property type="match status" value="1"/>
</dbReference>
<dbReference type="HAMAP" id="MF_01694">
    <property type="entry name" value="BioB"/>
    <property type="match status" value="1"/>
</dbReference>
<dbReference type="eggNOG" id="COG0502">
    <property type="taxonomic scope" value="Bacteria"/>
</dbReference>
<feature type="binding site" evidence="16 17">
    <location>
        <position position="71"/>
    </location>
    <ligand>
        <name>[4Fe-4S] cluster</name>
        <dbReference type="ChEBI" id="CHEBI:49883"/>
        <note>4Fe-4S-S-AdoMet</note>
    </ligand>
</feature>
<dbReference type="GO" id="GO:0051537">
    <property type="term" value="F:2 iron, 2 sulfur cluster binding"/>
    <property type="evidence" value="ECO:0007669"/>
    <property type="project" value="UniProtKB-KW"/>
</dbReference>
<dbReference type="SUPFAM" id="SSF102114">
    <property type="entry name" value="Radical SAM enzymes"/>
    <property type="match status" value="1"/>
</dbReference>
<evidence type="ECO:0000256" key="10">
    <source>
        <dbReference type="ARBA" id="ARBA00022756"/>
    </source>
</evidence>
<evidence type="ECO:0000256" key="17">
    <source>
        <dbReference type="PIRSR" id="PIRSR001619-1"/>
    </source>
</evidence>
<keyword evidence="9 16" id="KW-0479">Metal-binding</keyword>
<evidence type="ECO:0000256" key="7">
    <source>
        <dbReference type="ARBA" id="ARBA00022691"/>
    </source>
</evidence>
<dbReference type="SFLD" id="SFLDG01278">
    <property type="entry name" value="biotin_synthase_like"/>
    <property type="match status" value="1"/>
</dbReference>
<feature type="binding site" evidence="16 17">
    <location>
        <position position="140"/>
    </location>
    <ligand>
        <name>[2Fe-2S] cluster</name>
        <dbReference type="ChEBI" id="CHEBI:190135"/>
    </ligand>
</feature>
<comment type="cofactor">
    <cofactor evidence="17">
        <name>[2Fe-2S] cluster</name>
        <dbReference type="ChEBI" id="CHEBI:190135"/>
    </cofactor>
    <text evidence="17">Binds 1 [2Fe-2S] cluster. The cluster is coordinated with 3 cysteines and 1 arginine.</text>
</comment>
<evidence type="ECO:0000256" key="9">
    <source>
        <dbReference type="ARBA" id="ARBA00022723"/>
    </source>
</evidence>
<dbReference type="SMART" id="SM00876">
    <property type="entry name" value="BATS"/>
    <property type="match status" value="1"/>
</dbReference>
<feature type="domain" description="Radical SAM core" evidence="18">
    <location>
        <begin position="47"/>
        <end position="275"/>
    </location>
</feature>
<dbReference type="PATRIC" id="fig|1307436.3.peg.2229"/>
<dbReference type="UniPathway" id="UPA00078">
    <property type="reaction ID" value="UER00162"/>
</dbReference>
<feature type="binding site" evidence="16 17">
    <location>
        <position position="108"/>
    </location>
    <ligand>
        <name>[2Fe-2S] cluster</name>
        <dbReference type="ChEBI" id="CHEBI:190135"/>
    </ligand>
</feature>
<feature type="binding site" evidence="16 17">
    <location>
        <position position="64"/>
    </location>
    <ligand>
        <name>[4Fe-4S] cluster</name>
        <dbReference type="ChEBI" id="CHEBI:49883"/>
        <note>4Fe-4S-S-AdoMet</note>
    </ligand>
</feature>